<name>A0A392MMD4_9FABA</name>
<dbReference type="Proteomes" id="UP000265520">
    <property type="component" value="Unassembled WGS sequence"/>
</dbReference>
<gene>
    <name evidence="1" type="ORF">A2U01_0009551</name>
</gene>
<keyword evidence="2" id="KW-1185">Reference proteome</keyword>
<accession>A0A392MMD4</accession>
<reference evidence="1 2" key="1">
    <citation type="journal article" date="2018" name="Front. Plant Sci.">
        <title>Red Clover (Trifolium pratense) and Zigzag Clover (T. medium) - A Picture of Genomic Similarities and Differences.</title>
        <authorList>
            <person name="Dluhosova J."/>
            <person name="Istvanek J."/>
            <person name="Nedelnik J."/>
            <person name="Repkova J."/>
        </authorList>
    </citation>
    <scope>NUCLEOTIDE SEQUENCE [LARGE SCALE GENOMIC DNA]</scope>
    <source>
        <strain evidence="2">cv. 10/8</strain>
        <tissue evidence="1">Leaf</tissue>
    </source>
</reference>
<dbReference type="AlphaFoldDB" id="A0A392MMD4"/>
<feature type="non-terminal residue" evidence="1">
    <location>
        <position position="1"/>
    </location>
</feature>
<dbReference type="EMBL" id="LXQA010014601">
    <property type="protein sequence ID" value="MCH88660.1"/>
    <property type="molecule type" value="Genomic_DNA"/>
</dbReference>
<comment type="caution">
    <text evidence="1">The sequence shown here is derived from an EMBL/GenBank/DDBJ whole genome shotgun (WGS) entry which is preliminary data.</text>
</comment>
<sequence>HGAGVGVVVSVQIYKAIRGLEGYEFGALKLTGGNTNAASIRCFKLWMLLQHVLPWNYAVVTGTIQVIGICSTLECW</sequence>
<organism evidence="1 2">
    <name type="scientific">Trifolium medium</name>
    <dbReference type="NCBI Taxonomy" id="97028"/>
    <lineage>
        <taxon>Eukaryota</taxon>
        <taxon>Viridiplantae</taxon>
        <taxon>Streptophyta</taxon>
        <taxon>Embryophyta</taxon>
        <taxon>Tracheophyta</taxon>
        <taxon>Spermatophyta</taxon>
        <taxon>Magnoliopsida</taxon>
        <taxon>eudicotyledons</taxon>
        <taxon>Gunneridae</taxon>
        <taxon>Pentapetalae</taxon>
        <taxon>rosids</taxon>
        <taxon>fabids</taxon>
        <taxon>Fabales</taxon>
        <taxon>Fabaceae</taxon>
        <taxon>Papilionoideae</taxon>
        <taxon>50 kb inversion clade</taxon>
        <taxon>NPAAA clade</taxon>
        <taxon>Hologalegina</taxon>
        <taxon>IRL clade</taxon>
        <taxon>Trifolieae</taxon>
        <taxon>Trifolium</taxon>
    </lineage>
</organism>
<protein>
    <submittedName>
        <fullName evidence="1">Uncharacterized protein</fullName>
    </submittedName>
</protein>
<evidence type="ECO:0000313" key="1">
    <source>
        <dbReference type="EMBL" id="MCH88660.1"/>
    </source>
</evidence>
<proteinExistence type="predicted"/>
<evidence type="ECO:0000313" key="2">
    <source>
        <dbReference type="Proteomes" id="UP000265520"/>
    </source>
</evidence>